<sequence>MDIAHWVEKNFGYRLLMLHDTIYKRTGGRIGHRVPMPGMPPSLLLHTVGAKTGIQRTNTLSYFPDDDHYYVVASKGGDPRAPGWYHNLKANPDIEINIGPKRFAVKATPVLADDPDYPRLWRIVNDSNGNRYDGYQSLTSRKIPLVRLTPKP</sequence>
<dbReference type="Proteomes" id="UP001060504">
    <property type="component" value="Unassembled WGS sequence"/>
</dbReference>
<comment type="catalytic activity">
    <reaction evidence="2">
        <text>oxidized coenzyme F420-(gamma-L-Glu)(n) + a quinol + H(+) = reduced coenzyme F420-(gamma-L-Glu)(n) + a quinone</text>
        <dbReference type="Rhea" id="RHEA:39663"/>
        <dbReference type="Rhea" id="RHEA-COMP:12939"/>
        <dbReference type="Rhea" id="RHEA-COMP:14378"/>
        <dbReference type="ChEBI" id="CHEBI:15378"/>
        <dbReference type="ChEBI" id="CHEBI:24646"/>
        <dbReference type="ChEBI" id="CHEBI:132124"/>
        <dbReference type="ChEBI" id="CHEBI:133980"/>
        <dbReference type="ChEBI" id="CHEBI:139511"/>
    </reaction>
</comment>
<keyword evidence="4" id="KW-1185">Reference proteome</keyword>
<gene>
    <name evidence="3" type="ORF">NGTWS1702_19100</name>
</gene>
<dbReference type="InterPro" id="IPR012349">
    <property type="entry name" value="Split_barrel_FMN-bd"/>
</dbReference>
<evidence type="ECO:0000313" key="4">
    <source>
        <dbReference type="Proteomes" id="UP001060504"/>
    </source>
</evidence>
<protein>
    <submittedName>
        <fullName evidence="3">F420H(2)-dependent quinone reductase</fullName>
    </submittedName>
</protein>
<dbReference type="Gene3D" id="2.30.110.10">
    <property type="entry name" value="Electron Transport, Fmn-binding Protein, Chain A"/>
    <property type="match status" value="1"/>
</dbReference>
<evidence type="ECO:0000256" key="1">
    <source>
        <dbReference type="ARBA" id="ARBA00008710"/>
    </source>
</evidence>
<evidence type="ECO:0000256" key="2">
    <source>
        <dbReference type="ARBA" id="ARBA00049106"/>
    </source>
</evidence>
<comment type="similarity">
    <text evidence="1">Belongs to the F420H(2)-dependent quinone reductase family.</text>
</comment>
<reference evidence="3 4" key="1">
    <citation type="submission" date="2021-08" db="EMBL/GenBank/DDBJ databases">
        <title>Draft genome sequence of Mycolicibacterium sp. NGTWS1702 strain.</title>
        <authorList>
            <person name="Matsumoto M."/>
            <person name="Tang B.C.C."/>
            <person name="Machida Y."/>
            <person name="Matoyama H."/>
            <person name="Kishihara T."/>
            <person name="Sato S."/>
            <person name="Kondo I."/>
            <person name="Sano M."/>
            <person name="Kato G."/>
        </authorList>
    </citation>
    <scope>NUCLEOTIDE SEQUENCE [LARGE SCALE GENOMIC DNA]</scope>
    <source>
        <strain evidence="3 4">NGTWSNA01</strain>
    </source>
</reference>
<name>A0ABQ4V9N6_9MYCO</name>
<organism evidence="3 4">
    <name type="scientific">Mycolicibacterium cyprinidarum</name>
    <dbReference type="NCBI Taxonomy" id="2860311"/>
    <lineage>
        <taxon>Bacteria</taxon>
        <taxon>Bacillati</taxon>
        <taxon>Actinomycetota</taxon>
        <taxon>Actinomycetes</taxon>
        <taxon>Mycobacteriales</taxon>
        <taxon>Mycobacteriaceae</taxon>
        <taxon>Mycolicibacterium</taxon>
    </lineage>
</organism>
<dbReference type="InterPro" id="IPR004378">
    <property type="entry name" value="F420H2_quin_Rdtase"/>
</dbReference>
<dbReference type="Pfam" id="PF04075">
    <property type="entry name" value="F420H2_quin_red"/>
    <property type="match status" value="1"/>
</dbReference>
<evidence type="ECO:0000313" key="3">
    <source>
        <dbReference type="EMBL" id="GJF15572.1"/>
    </source>
</evidence>
<accession>A0ABQ4V9N6</accession>
<dbReference type="PANTHER" id="PTHR39428:SF1">
    <property type="entry name" value="F420H(2)-DEPENDENT QUINONE REDUCTASE RV1261C"/>
    <property type="match status" value="1"/>
</dbReference>
<dbReference type="NCBIfam" id="TIGR00026">
    <property type="entry name" value="hi_GC_TIGR00026"/>
    <property type="match status" value="1"/>
</dbReference>
<comment type="caution">
    <text evidence="3">The sequence shown here is derived from an EMBL/GenBank/DDBJ whole genome shotgun (WGS) entry which is preliminary data.</text>
</comment>
<dbReference type="EMBL" id="BPRH01002010">
    <property type="protein sequence ID" value="GJF15572.1"/>
    <property type="molecule type" value="Genomic_DNA"/>
</dbReference>
<dbReference type="PANTHER" id="PTHR39428">
    <property type="entry name" value="F420H(2)-DEPENDENT QUINONE REDUCTASE RV1261C"/>
    <property type="match status" value="1"/>
</dbReference>
<proteinExistence type="inferred from homology"/>